<evidence type="ECO:0000313" key="4">
    <source>
        <dbReference type="EMBL" id="GIL31341.1"/>
    </source>
</evidence>
<dbReference type="Gene3D" id="2.60.120.1390">
    <property type="match status" value="3"/>
</dbReference>
<feature type="region of interest" description="Disordered" evidence="1">
    <location>
        <begin position="556"/>
        <end position="577"/>
    </location>
</feature>
<dbReference type="AlphaFoldDB" id="A0A8J4EP63"/>
<evidence type="ECO:0000256" key="2">
    <source>
        <dbReference type="SAM" id="SignalP"/>
    </source>
</evidence>
<proteinExistence type="predicted"/>
<dbReference type="Gene3D" id="2.60.120.260">
    <property type="entry name" value="Galactose-binding domain-like"/>
    <property type="match status" value="1"/>
</dbReference>
<dbReference type="Pfam" id="PF11175">
    <property type="entry name" value="DUF2961"/>
    <property type="match status" value="1"/>
</dbReference>
<dbReference type="GO" id="GO:0030246">
    <property type="term" value="F:carbohydrate binding"/>
    <property type="evidence" value="ECO:0007669"/>
    <property type="project" value="InterPro"/>
</dbReference>
<comment type="caution">
    <text evidence="4">The sequence shown here is derived from an EMBL/GenBank/DDBJ whole genome shotgun (WGS) entry which is preliminary data.</text>
</comment>
<dbReference type="PROSITE" id="PS51175">
    <property type="entry name" value="CBM6"/>
    <property type="match status" value="1"/>
</dbReference>
<evidence type="ECO:0000256" key="1">
    <source>
        <dbReference type="SAM" id="MobiDB-lite"/>
    </source>
</evidence>
<dbReference type="InterPro" id="IPR013783">
    <property type="entry name" value="Ig-like_fold"/>
</dbReference>
<dbReference type="EMBL" id="BOPO01000133">
    <property type="protein sequence ID" value="GIL31341.1"/>
    <property type="molecule type" value="Genomic_DNA"/>
</dbReference>
<dbReference type="CDD" id="cd02795">
    <property type="entry name" value="CBM6-CBM35-CBM36_like"/>
    <property type="match status" value="1"/>
</dbReference>
<feature type="chain" id="PRO_5035144761" description="CBM6 domain-containing protein" evidence="2">
    <location>
        <begin position="31"/>
        <end position="935"/>
    </location>
</feature>
<evidence type="ECO:0000259" key="3">
    <source>
        <dbReference type="PROSITE" id="PS51175"/>
    </source>
</evidence>
<evidence type="ECO:0000313" key="5">
    <source>
        <dbReference type="Proteomes" id="UP000614996"/>
    </source>
</evidence>
<dbReference type="InterPro" id="IPR005084">
    <property type="entry name" value="CBM6"/>
</dbReference>
<dbReference type="InterPro" id="IPR021345">
    <property type="entry name" value="DUF2961"/>
</dbReference>
<keyword evidence="2" id="KW-0732">Signal</keyword>
<dbReference type="GO" id="GO:0005975">
    <property type="term" value="P:carbohydrate metabolic process"/>
    <property type="evidence" value="ECO:0007669"/>
    <property type="project" value="UniProtKB-ARBA"/>
</dbReference>
<feature type="domain" description="CBM6" evidence="3">
    <location>
        <begin position="790"/>
        <end position="927"/>
    </location>
</feature>
<dbReference type="Proteomes" id="UP000614996">
    <property type="component" value="Unassembled WGS sequence"/>
</dbReference>
<reference evidence="5" key="1">
    <citation type="journal article" date="2021" name="Int. J. Syst. Evol. Microbiol.">
        <title>Actinocatenispora comari sp. nov., an endophytic actinomycete isolated from aerial parts of Comarum salesowianum.</title>
        <authorList>
            <person name="Oyunbileg N."/>
            <person name="Iizaka Y."/>
            <person name="Hamada M."/>
            <person name="Davaapurev B.O."/>
            <person name="Fukumoto A."/>
            <person name="Tsetseg B."/>
            <person name="Kato F."/>
            <person name="Tamura T."/>
            <person name="Batkhuu J."/>
            <person name="Anzai Y."/>
        </authorList>
    </citation>
    <scope>NUCLEOTIDE SEQUENCE [LARGE SCALE GENOMIC DNA]</scope>
    <source>
        <strain evidence="5">NUM-2625</strain>
    </source>
</reference>
<protein>
    <recommendedName>
        <fullName evidence="3">CBM6 domain-containing protein</fullName>
    </recommendedName>
</protein>
<sequence length="935" mass="97686">MSASPWSRRLATIASALVLVGAGAPVLATAAPAAADPAPHAAAELGPVGWDTYRHPERLAELPTGSRTAQFSSFDRTGGNGDGFDGTYSCLRTTGDGCVIAERTGPGEIDSIWFTRDNGDVSRTGNITVTLDGTDVLHAPLQDVVDGKIGAPFVYPLVANASQSSGGVYIDVPMPFAHSMRVTTDANPLFYHVTYRQFPAGAHVARFDPSDRASDVLTTLAAAGTADPKPAQPGARTAQHTVDVAAGHTATLDTEQGPGALTALRLHLPQLTAPGGDPDAVAHTDRILAHVRLRISFDGERTVDAPLGEFFGTGLGLYPVRSLYFGVDPDARTLTSWWLMPYRQSATVQLVNSSDTAIRGGDVSVTAAPADHWARDLAPGGPDGYFRATAHRAGTVDGRDHTFLDTSGRGRLIGVSQTMIGKITSGNLRDYLEGDERLYVDGSASPAMHGTGTEDFYQSGWYFNHGTYTDPLNGNTGHETQTAGCAYDCTSAYRLLLGGGPAFGSSIRFGIEHGPGDHDPATYGSTAFWYGQPTGTARWTDRITVGDAASEAAHRYHARDSAGPQPLTGTYEGNDGTPTPFTVPVRASATAVSFRLAVDPDNTGVRLRRTSDQQHAYQQVQVAVDGADAGTWTQPLANTDHRLLDDEYVLPAALTAGRSTVTVTLTPADGAPSWTAAAYHALSIVPPFTDRTTPGRVGGVQTTPASGAVSLAWPATTDDVYQPRYQVYGSDTDGFTPGPATLLGSTELPAFADTGRGPGEHRWYRIRAVDAAGHRGAFSAQIAGTASNTLVVEAESLLPPVSSTAGVVAQSDCCGVHWSGSAQLWFTPTAAGNGVTVSFTVPTAGSYALQAVQTEAPDYGTTTLAVDGEPAGETFDGYHAGSVAVGDPLPLGTKTLTAGTHTLTLTVTGKNDAATNYYAGLDYLSLTRTGAARSG</sequence>
<dbReference type="RefSeq" id="WP_207128908.1">
    <property type="nucleotide sequence ID" value="NZ_BOPO01000133.1"/>
</dbReference>
<feature type="signal peptide" evidence="2">
    <location>
        <begin position="1"/>
        <end position="30"/>
    </location>
</feature>
<accession>A0A8J4EP63</accession>
<keyword evidence="5" id="KW-1185">Reference proteome</keyword>
<name>A0A8J4EP63_9ACTN</name>
<organism evidence="4 5">
    <name type="scientific">Actinocatenispora comari</name>
    <dbReference type="NCBI Taxonomy" id="2807577"/>
    <lineage>
        <taxon>Bacteria</taxon>
        <taxon>Bacillati</taxon>
        <taxon>Actinomycetota</taxon>
        <taxon>Actinomycetes</taxon>
        <taxon>Micromonosporales</taxon>
        <taxon>Micromonosporaceae</taxon>
        <taxon>Actinocatenispora</taxon>
    </lineage>
</organism>
<dbReference type="Gene3D" id="2.60.40.10">
    <property type="entry name" value="Immunoglobulins"/>
    <property type="match status" value="1"/>
</dbReference>
<gene>
    <name evidence="4" type="ORF">NUM_65950</name>
</gene>